<reference evidence="2 3" key="1">
    <citation type="journal article" date="2024" name="Commun. Biol.">
        <title>Comparative genomic analysis of thermophilic fungi reveals convergent evolutionary adaptations and gene losses.</title>
        <authorList>
            <person name="Steindorff A.S."/>
            <person name="Aguilar-Pontes M.V."/>
            <person name="Robinson A.J."/>
            <person name="Andreopoulos B."/>
            <person name="LaButti K."/>
            <person name="Kuo A."/>
            <person name="Mondo S."/>
            <person name="Riley R."/>
            <person name="Otillar R."/>
            <person name="Haridas S."/>
            <person name="Lipzen A."/>
            <person name="Grimwood J."/>
            <person name="Schmutz J."/>
            <person name="Clum A."/>
            <person name="Reid I.D."/>
            <person name="Moisan M.C."/>
            <person name="Butler G."/>
            <person name="Nguyen T.T.M."/>
            <person name="Dewar K."/>
            <person name="Conant G."/>
            <person name="Drula E."/>
            <person name="Henrissat B."/>
            <person name="Hansel C."/>
            <person name="Singer S."/>
            <person name="Hutchinson M.I."/>
            <person name="de Vries R.P."/>
            <person name="Natvig D.O."/>
            <person name="Powell A.J."/>
            <person name="Tsang A."/>
            <person name="Grigoriev I.V."/>
        </authorList>
    </citation>
    <scope>NUCLEOTIDE SEQUENCE [LARGE SCALE GENOMIC DNA]</scope>
    <source>
        <strain evidence="2 3">CBS 494.80</strain>
    </source>
</reference>
<evidence type="ECO:0000313" key="3">
    <source>
        <dbReference type="Proteomes" id="UP001595075"/>
    </source>
</evidence>
<sequence length="105" mass="11877">MSTQGSRYSPDHIAELYLLEAALIRAKTSTLKDESFTRIQIMKEAHKSSEICADNEMQFKLTRIDAVNQAVMTAIRDEADTRNTSLTVMKNAKTHAEDEMGEARR</sequence>
<proteinExistence type="predicted"/>
<comment type="caution">
    <text evidence="2">The sequence shown here is derived from an EMBL/GenBank/DDBJ whole genome shotgun (WGS) entry which is preliminary data.</text>
</comment>
<evidence type="ECO:0000256" key="1">
    <source>
        <dbReference type="SAM" id="MobiDB-lite"/>
    </source>
</evidence>
<evidence type="ECO:0000313" key="2">
    <source>
        <dbReference type="EMBL" id="KAL2074804.1"/>
    </source>
</evidence>
<accession>A0ABR4CY17</accession>
<name>A0ABR4CY17_9HELO</name>
<feature type="region of interest" description="Disordered" evidence="1">
    <location>
        <begin position="85"/>
        <end position="105"/>
    </location>
</feature>
<dbReference type="Proteomes" id="UP001595075">
    <property type="component" value="Unassembled WGS sequence"/>
</dbReference>
<feature type="compositionally biased region" description="Basic and acidic residues" evidence="1">
    <location>
        <begin position="94"/>
        <end position="105"/>
    </location>
</feature>
<dbReference type="EMBL" id="JAZHXI010000002">
    <property type="protein sequence ID" value="KAL2074804.1"/>
    <property type="molecule type" value="Genomic_DNA"/>
</dbReference>
<keyword evidence="3" id="KW-1185">Reference proteome</keyword>
<organism evidence="2 3">
    <name type="scientific">Oculimacula yallundae</name>
    <dbReference type="NCBI Taxonomy" id="86028"/>
    <lineage>
        <taxon>Eukaryota</taxon>
        <taxon>Fungi</taxon>
        <taxon>Dikarya</taxon>
        <taxon>Ascomycota</taxon>
        <taxon>Pezizomycotina</taxon>
        <taxon>Leotiomycetes</taxon>
        <taxon>Helotiales</taxon>
        <taxon>Ploettnerulaceae</taxon>
        <taxon>Oculimacula</taxon>
    </lineage>
</organism>
<gene>
    <name evidence="2" type="ORF">VTL71DRAFT_8583</name>
</gene>
<protein>
    <submittedName>
        <fullName evidence="2">Uncharacterized protein</fullName>
    </submittedName>
</protein>